<dbReference type="Proteomes" id="UP000054144">
    <property type="component" value="Unassembled WGS sequence"/>
</dbReference>
<dbReference type="GO" id="GO:0042973">
    <property type="term" value="F:glucan endo-1,3-beta-D-glucosidase activity"/>
    <property type="evidence" value="ECO:0007669"/>
    <property type="project" value="UniProtKB-EC"/>
</dbReference>
<keyword evidence="7" id="KW-0472">Membrane</keyword>
<dbReference type="GO" id="GO:0071555">
    <property type="term" value="P:cell wall organization"/>
    <property type="evidence" value="ECO:0007669"/>
    <property type="project" value="UniProtKB-KW"/>
</dbReference>
<organism evidence="15 16">
    <name type="scientific">Fistulina hepatica ATCC 64428</name>
    <dbReference type="NCBI Taxonomy" id="1128425"/>
    <lineage>
        <taxon>Eukaryota</taxon>
        <taxon>Fungi</taxon>
        <taxon>Dikarya</taxon>
        <taxon>Basidiomycota</taxon>
        <taxon>Agaricomycotina</taxon>
        <taxon>Agaricomycetes</taxon>
        <taxon>Agaricomycetidae</taxon>
        <taxon>Agaricales</taxon>
        <taxon>Fistulinaceae</taxon>
        <taxon>Fistulina</taxon>
    </lineage>
</organism>
<comment type="catalytic activity">
    <reaction evidence="1">
        <text>Hydrolysis of (1-&gt;3)-beta-D-glucosidic linkages in (1-&gt;3)-beta-D-glucans.</text>
        <dbReference type="EC" id="3.2.1.39"/>
    </reaction>
</comment>
<evidence type="ECO:0000256" key="8">
    <source>
        <dbReference type="ARBA" id="ARBA00023180"/>
    </source>
</evidence>
<keyword evidence="9" id="KW-0119">Carbohydrate metabolism</keyword>
<dbReference type="OrthoDB" id="77201at2759"/>
<dbReference type="GO" id="GO:0000272">
    <property type="term" value="P:polysaccharide catabolic process"/>
    <property type="evidence" value="ECO:0007669"/>
    <property type="project" value="UniProtKB-KW"/>
</dbReference>
<evidence type="ECO:0000256" key="9">
    <source>
        <dbReference type="ARBA" id="ARBA00023277"/>
    </source>
</evidence>
<dbReference type="AlphaFoldDB" id="A0A0D7A8K8"/>
<keyword evidence="11" id="KW-0624">Polysaccharide degradation</keyword>
<evidence type="ECO:0000256" key="14">
    <source>
        <dbReference type="ARBA" id="ARBA00043078"/>
    </source>
</evidence>
<dbReference type="SUPFAM" id="SSF51445">
    <property type="entry name" value="(Trans)glycosidases"/>
    <property type="match status" value="1"/>
</dbReference>
<evidence type="ECO:0000256" key="10">
    <source>
        <dbReference type="ARBA" id="ARBA00023316"/>
    </source>
</evidence>
<dbReference type="GO" id="GO:0009986">
    <property type="term" value="C:cell surface"/>
    <property type="evidence" value="ECO:0007669"/>
    <property type="project" value="TreeGrafter"/>
</dbReference>
<evidence type="ECO:0000313" key="15">
    <source>
        <dbReference type="EMBL" id="KIY47143.1"/>
    </source>
</evidence>
<evidence type="ECO:0000256" key="2">
    <source>
        <dbReference type="ARBA" id="ARBA00004401"/>
    </source>
</evidence>
<dbReference type="GO" id="GO:0005886">
    <property type="term" value="C:plasma membrane"/>
    <property type="evidence" value="ECO:0007669"/>
    <property type="project" value="UniProtKB-SubCell"/>
</dbReference>
<dbReference type="EMBL" id="KN882011">
    <property type="protein sequence ID" value="KIY47143.1"/>
    <property type="molecule type" value="Genomic_DNA"/>
</dbReference>
<keyword evidence="16" id="KW-1185">Reference proteome</keyword>
<protein>
    <recommendedName>
        <fullName evidence="4">glucan endo-1,3-beta-D-glucosidase</fullName>
        <ecNumber evidence="4">3.2.1.39</ecNumber>
    </recommendedName>
    <alternativeName>
        <fullName evidence="14">Endo-1,3-beta-glucanase btgC</fullName>
    </alternativeName>
    <alternativeName>
        <fullName evidence="13">Laminarinase btgC</fullName>
    </alternativeName>
</protein>
<evidence type="ECO:0000256" key="5">
    <source>
        <dbReference type="ARBA" id="ARBA00022475"/>
    </source>
</evidence>
<accession>A0A0D7A8K8</accession>
<evidence type="ECO:0000256" key="4">
    <source>
        <dbReference type="ARBA" id="ARBA00012780"/>
    </source>
</evidence>
<dbReference type="InterPro" id="IPR050732">
    <property type="entry name" value="Beta-glucan_modifiers"/>
</dbReference>
<keyword evidence="8" id="KW-0325">Glycoprotein</keyword>
<evidence type="ECO:0000256" key="7">
    <source>
        <dbReference type="ARBA" id="ARBA00023136"/>
    </source>
</evidence>
<proteinExistence type="inferred from homology"/>
<dbReference type="GO" id="GO:0005576">
    <property type="term" value="C:extracellular region"/>
    <property type="evidence" value="ECO:0007669"/>
    <property type="project" value="TreeGrafter"/>
</dbReference>
<keyword evidence="6 15" id="KW-0378">Hydrolase</keyword>
<keyword evidence="5" id="KW-1003">Cell membrane</keyword>
<dbReference type="Gene3D" id="3.20.20.80">
    <property type="entry name" value="Glycosidases"/>
    <property type="match status" value="1"/>
</dbReference>
<comment type="subcellular location">
    <subcellularLocation>
        <location evidence="2">Cell membrane</location>
        <topology evidence="2">Single-pass type II membrane protein</topology>
    </subcellularLocation>
</comment>
<dbReference type="GO" id="GO:0009277">
    <property type="term" value="C:fungal-type cell wall"/>
    <property type="evidence" value="ECO:0007669"/>
    <property type="project" value="TreeGrafter"/>
</dbReference>
<evidence type="ECO:0000256" key="3">
    <source>
        <dbReference type="ARBA" id="ARBA00008773"/>
    </source>
</evidence>
<evidence type="ECO:0000256" key="13">
    <source>
        <dbReference type="ARBA" id="ARBA00042373"/>
    </source>
</evidence>
<evidence type="ECO:0000256" key="12">
    <source>
        <dbReference type="ARBA" id="ARBA00037649"/>
    </source>
</evidence>
<reference evidence="15 16" key="1">
    <citation type="journal article" date="2015" name="Fungal Genet. Biol.">
        <title>Evolution of novel wood decay mechanisms in Agaricales revealed by the genome sequences of Fistulina hepatica and Cylindrobasidium torrendii.</title>
        <authorList>
            <person name="Floudas D."/>
            <person name="Held B.W."/>
            <person name="Riley R."/>
            <person name="Nagy L.G."/>
            <person name="Koehler G."/>
            <person name="Ransdell A.S."/>
            <person name="Younus H."/>
            <person name="Chow J."/>
            <person name="Chiniquy J."/>
            <person name="Lipzen A."/>
            <person name="Tritt A."/>
            <person name="Sun H."/>
            <person name="Haridas S."/>
            <person name="LaButti K."/>
            <person name="Ohm R.A."/>
            <person name="Kues U."/>
            <person name="Blanchette R.A."/>
            <person name="Grigoriev I.V."/>
            <person name="Minto R.E."/>
            <person name="Hibbett D.S."/>
        </authorList>
    </citation>
    <scope>NUCLEOTIDE SEQUENCE [LARGE SCALE GENOMIC DNA]</scope>
    <source>
        <strain evidence="15 16">ATCC 64428</strain>
    </source>
</reference>
<dbReference type="InterPro" id="IPR017853">
    <property type="entry name" value="GH"/>
</dbReference>
<keyword evidence="10" id="KW-0961">Cell wall biogenesis/degradation</keyword>
<evidence type="ECO:0000313" key="16">
    <source>
        <dbReference type="Proteomes" id="UP000054144"/>
    </source>
</evidence>
<gene>
    <name evidence="15" type="ORF">FISHEDRAFT_59850</name>
</gene>
<evidence type="ECO:0000256" key="6">
    <source>
        <dbReference type="ARBA" id="ARBA00022801"/>
    </source>
</evidence>
<name>A0A0D7A8K8_9AGAR</name>
<evidence type="ECO:0000256" key="1">
    <source>
        <dbReference type="ARBA" id="ARBA00000382"/>
    </source>
</evidence>
<dbReference type="PANTHER" id="PTHR16631:SF17">
    <property type="entry name" value="GLUCAN ENDO-1,3-BETA-GLUCOSIDASE BTGC"/>
    <property type="match status" value="1"/>
</dbReference>
<dbReference type="PANTHER" id="PTHR16631">
    <property type="entry name" value="GLUCAN 1,3-BETA-GLUCOSIDASE"/>
    <property type="match status" value="1"/>
</dbReference>
<comment type="similarity">
    <text evidence="3">Belongs to the glycosyl hydrolase 17 family.</text>
</comment>
<sequence>MPEAIPDSLDNWWCSMTGEYAFVGFSYEVSACQSLEQLKSEFHNMRESFNARYVRLYGACDDNGFYDNVVEAAWDAGLGVHALVWFGFDNDDMWKTRRDSLFRTLHANEKAKFVTRAVQFGSEPLFDGVLSVDDLASQVAAAHENLSPLGIPVTISEMAYGFMENADAIPIFDAVDLVDAHMLPFFSQQASTGGAAWPIVMSDISYFHAGGKKIYLTENGWPSETSDGVQPNSPDAVANVENEAAYFNLLDDSCPFFKQNDIGWFAHIYSDNQEPGYGILDENGSPKFLFSPKTNC</sequence>
<dbReference type="EC" id="3.2.1.39" evidence="4"/>
<comment type="function">
    <text evidence="12">Glucanases play a role in cell expansion during growth, in cell-cell fusion during mating, and in spore release during sporulation. This enzyme may be involved in beta-glucan degradation. Active on laminarin and lichenan.</text>
</comment>
<evidence type="ECO:0000256" key="11">
    <source>
        <dbReference type="ARBA" id="ARBA00023326"/>
    </source>
</evidence>